<evidence type="ECO:0000256" key="2">
    <source>
        <dbReference type="ARBA" id="ARBA00022801"/>
    </source>
</evidence>
<dbReference type="Pfam" id="PF01120">
    <property type="entry name" value="Alpha_L_fucos"/>
    <property type="match status" value="1"/>
</dbReference>
<keyword evidence="7" id="KW-1185">Reference proteome</keyword>
<evidence type="ECO:0000313" key="6">
    <source>
        <dbReference type="EMBL" id="MBW3467241.1"/>
    </source>
</evidence>
<evidence type="ECO:0000256" key="3">
    <source>
        <dbReference type="ARBA" id="ARBA00023295"/>
    </source>
</evidence>
<gene>
    <name evidence="6" type="ORF">EGN73_05375</name>
</gene>
<keyword evidence="1 4" id="KW-0732">Signal</keyword>
<dbReference type="InterPro" id="IPR000933">
    <property type="entry name" value="Glyco_hydro_29"/>
</dbReference>
<accession>A0A951MDF2</accession>
<dbReference type="EMBL" id="RPHB01000002">
    <property type="protein sequence ID" value="MBW3467241.1"/>
    <property type="molecule type" value="Genomic_DNA"/>
</dbReference>
<evidence type="ECO:0000313" key="7">
    <source>
        <dbReference type="Proteomes" id="UP000727490"/>
    </source>
</evidence>
<dbReference type="PANTHER" id="PTHR10030">
    <property type="entry name" value="ALPHA-L-FUCOSIDASE"/>
    <property type="match status" value="1"/>
</dbReference>
<evidence type="ECO:0000256" key="4">
    <source>
        <dbReference type="SAM" id="SignalP"/>
    </source>
</evidence>
<keyword evidence="3" id="KW-0326">Glycosidase</keyword>
<dbReference type="GO" id="GO:0006004">
    <property type="term" value="P:fucose metabolic process"/>
    <property type="evidence" value="ECO:0007669"/>
    <property type="project" value="TreeGrafter"/>
</dbReference>
<keyword evidence="2" id="KW-0378">Hydrolase</keyword>
<dbReference type="GO" id="GO:0004560">
    <property type="term" value="F:alpha-L-fucosidase activity"/>
    <property type="evidence" value="ECO:0007669"/>
    <property type="project" value="InterPro"/>
</dbReference>
<sequence length="595" mass="68818">MNKLFSTFLLILLTIQFSGQAQESRTDWWSEARFGMFIHWGLYSGAEGIWKGEKHRHFNNYAEWIKYRNRISNEEYGELAKRFVWEDINPEEWVIQAKKAGMHYITITAKHHDGFALWNTKVGNYSFKNYDPESRDILAELAAACKKHDMKLGFYYSHWVDWEHPYGWDHNRELTQDLSDEQFDEYWQEKVIPQLRELLTNYGDVALLWFDMWLGHEETIVQEKQLRQVISLVRELQPNCLINSRLGLPVSDPDIDYETMGDNQLGAVYQKNPWQTPGTIAHSWGYHALENDWKSSNQLLQALINNVSLNGNFMLNIGPRADGSLPYESVSRLDDMGRWLEINGESIYGAGGLELRPKQHDWGKISFKKEQGKAKVFLHVFNWPLDKNLRITGITSNPTKAYLLADKLQKPLDFTQSGPLIHIHLPFRQPDPFVSVVVLEFPDNVNLAKELAAESSFGGIALHAGNTLEENLEISRLEAPNRMVSPEHLNLKMDQQISWRVYIAEAGNKKLSISFANPSGKEIKAEIQAIDQKREVSLAPTGKVVVEPNQNYYTEEFVDLSLGEMEFNEVGYYTIKFKVLDKAPDPVRFNRIWME</sequence>
<dbReference type="InterPro" id="IPR057739">
    <property type="entry name" value="Glyco_hydro_29_N"/>
</dbReference>
<dbReference type="RefSeq" id="WP_219287487.1">
    <property type="nucleotide sequence ID" value="NZ_RPHB01000002.1"/>
</dbReference>
<dbReference type="AlphaFoldDB" id="A0A951MDF2"/>
<reference evidence="6 7" key="1">
    <citation type="journal article" date="2020" name="Syst. Appl. Microbiol.">
        <title>Arthrospiribacter ruber gen. nov., sp. nov., a novel bacterium isolated from Arthrospira cultures.</title>
        <authorList>
            <person name="Waleron M."/>
            <person name="Misztak A."/>
            <person name="Waleron M.M."/>
            <person name="Furmaniak M."/>
            <person name="Mrozik A."/>
            <person name="Waleron K."/>
        </authorList>
    </citation>
    <scope>NUCLEOTIDE SEQUENCE [LARGE SCALE GENOMIC DNA]</scope>
    <source>
        <strain evidence="6 7">DPMB0001</strain>
    </source>
</reference>
<feature type="domain" description="Glycoside hydrolase family 29 N-terminal" evidence="5">
    <location>
        <begin position="22"/>
        <end position="345"/>
    </location>
</feature>
<dbReference type="SMART" id="SM00812">
    <property type="entry name" value="Alpha_L_fucos"/>
    <property type="match status" value="1"/>
</dbReference>
<dbReference type="Proteomes" id="UP000727490">
    <property type="component" value="Unassembled WGS sequence"/>
</dbReference>
<dbReference type="GO" id="GO:0016139">
    <property type="term" value="P:glycoside catabolic process"/>
    <property type="evidence" value="ECO:0007669"/>
    <property type="project" value="TreeGrafter"/>
</dbReference>
<feature type="signal peptide" evidence="4">
    <location>
        <begin position="1"/>
        <end position="21"/>
    </location>
</feature>
<dbReference type="GO" id="GO:0005764">
    <property type="term" value="C:lysosome"/>
    <property type="evidence" value="ECO:0007669"/>
    <property type="project" value="TreeGrafter"/>
</dbReference>
<proteinExistence type="predicted"/>
<evidence type="ECO:0000256" key="1">
    <source>
        <dbReference type="ARBA" id="ARBA00022729"/>
    </source>
</evidence>
<comment type="caution">
    <text evidence="6">The sequence shown here is derived from an EMBL/GenBank/DDBJ whole genome shotgun (WGS) entry which is preliminary data.</text>
</comment>
<dbReference type="PANTHER" id="PTHR10030:SF37">
    <property type="entry name" value="ALPHA-L-FUCOSIDASE-RELATED"/>
    <property type="match status" value="1"/>
</dbReference>
<name>A0A951MDF2_9BACT</name>
<protein>
    <submittedName>
        <fullName evidence="6">Alpha-L-fucosidase</fullName>
    </submittedName>
</protein>
<organism evidence="6 7">
    <name type="scientific">Arthrospiribacter ruber</name>
    <dbReference type="NCBI Taxonomy" id="2487934"/>
    <lineage>
        <taxon>Bacteria</taxon>
        <taxon>Pseudomonadati</taxon>
        <taxon>Bacteroidota</taxon>
        <taxon>Cytophagia</taxon>
        <taxon>Cytophagales</taxon>
        <taxon>Cyclobacteriaceae</taxon>
        <taxon>Arthrospiribacter</taxon>
    </lineage>
</organism>
<evidence type="ECO:0000259" key="5">
    <source>
        <dbReference type="Pfam" id="PF01120"/>
    </source>
</evidence>
<feature type="chain" id="PRO_5038120039" evidence="4">
    <location>
        <begin position="22"/>
        <end position="595"/>
    </location>
</feature>